<dbReference type="InterPro" id="IPR025877">
    <property type="entry name" value="MobA-like_NTP_Trfase"/>
</dbReference>
<organism evidence="10 11">
    <name type="scientific">Inhella crocodyli</name>
    <dbReference type="NCBI Taxonomy" id="2499851"/>
    <lineage>
        <taxon>Bacteria</taxon>
        <taxon>Pseudomonadati</taxon>
        <taxon>Pseudomonadota</taxon>
        <taxon>Betaproteobacteria</taxon>
        <taxon>Burkholderiales</taxon>
        <taxon>Sphaerotilaceae</taxon>
        <taxon>Inhella</taxon>
    </lineage>
</organism>
<feature type="domain" description="MobA-like NTP transferase" evidence="9">
    <location>
        <begin position="6"/>
        <end position="160"/>
    </location>
</feature>
<dbReference type="EMBL" id="SACM01000001">
    <property type="protein sequence ID" value="RVT88503.1"/>
    <property type="molecule type" value="Genomic_DNA"/>
</dbReference>
<keyword evidence="2 8" id="KW-0808">Transferase</keyword>
<dbReference type="AlphaFoldDB" id="A0A3S2V4Y9"/>
<keyword evidence="4 8" id="KW-0547">Nucleotide-binding</keyword>
<dbReference type="PANTHER" id="PTHR19136">
    <property type="entry name" value="MOLYBDENUM COFACTOR GUANYLYLTRANSFERASE"/>
    <property type="match status" value="1"/>
</dbReference>
<dbReference type="RefSeq" id="WP_127681742.1">
    <property type="nucleotide sequence ID" value="NZ_SACM01000001.1"/>
</dbReference>
<evidence type="ECO:0000256" key="2">
    <source>
        <dbReference type="ARBA" id="ARBA00022679"/>
    </source>
</evidence>
<feature type="binding site" evidence="8">
    <location>
        <position position="22"/>
    </location>
    <ligand>
        <name>GTP</name>
        <dbReference type="ChEBI" id="CHEBI:37565"/>
    </ligand>
</feature>
<accession>A0A3S2V4Y9</accession>
<comment type="similarity">
    <text evidence="8">Belongs to the MobA family.</text>
</comment>
<dbReference type="Proteomes" id="UP000288587">
    <property type="component" value="Unassembled WGS sequence"/>
</dbReference>
<keyword evidence="5 8" id="KW-0460">Magnesium</keyword>
<name>A0A3S2V4Y9_9BURK</name>
<keyword evidence="1 8" id="KW-0963">Cytoplasm</keyword>
<dbReference type="PANTHER" id="PTHR19136:SF81">
    <property type="entry name" value="MOLYBDENUM COFACTOR GUANYLYLTRANSFERASE"/>
    <property type="match status" value="1"/>
</dbReference>
<dbReference type="Gene3D" id="3.90.550.10">
    <property type="entry name" value="Spore Coat Polysaccharide Biosynthesis Protein SpsA, Chain A"/>
    <property type="match status" value="1"/>
</dbReference>
<keyword evidence="7 8" id="KW-0501">Molybdenum cofactor biosynthesis</keyword>
<feature type="binding site" evidence="8">
    <location>
        <position position="102"/>
    </location>
    <ligand>
        <name>Mg(2+)</name>
        <dbReference type="ChEBI" id="CHEBI:18420"/>
    </ligand>
</feature>
<comment type="subcellular location">
    <subcellularLocation>
        <location evidence="8">Cytoplasm</location>
    </subcellularLocation>
</comment>
<protein>
    <recommendedName>
        <fullName evidence="8">Molybdenum cofactor guanylyltransferase</fullName>
        <shortName evidence="8">MoCo guanylyltransferase</shortName>
        <ecNumber evidence="8">2.7.7.77</ecNumber>
    </recommendedName>
    <alternativeName>
        <fullName evidence="8">GTP:molybdopterin guanylyltransferase</fullName>
    </alternativeName>
    <alternativeName>
        <fullName evidence="8">Mo-MPT guanylyltransferase</fullName>
    </alternativeName>
    <alternativeName>
        <fullName evidence="8">Molybdopterin guanylyltransferase</fullName>
    </alternativeName>
    <alternativeName>
        <fullName evidence="8">Molybdopterin-guanine dinucleotide synthase</fullName>
        <shortName evidence="8">MGD synthase</shortName>
    </alternativeName>
</protein>
<dbReference type="InterPro" id="IPR013482">
    <property type="entry name" value="Molybde_CF_guanTrfase"/>
</dbReference>
<comment type="catalytic activity">
    <reaction evidence="8">
        <text>Mo-molybdopterin + GTP + H(+) = Mo-molybdopterin guanine dinucleotide + diphosphate</text>
        <dbReference type="Rhea" id="RHEA:34243"/>
        <dbReference type="ChEBI" id="CHEBI:15378"/>
        <dbReference type="ChEBI" id="CHEBI:33019"/>
        <dbReference type="ChEBI" id="CHEBI:37565"/>
        <dbReference type="ChEBI" id="CHEBI:71302"/>
        <dbReference type="ChEBI" id="CHEBI:71310"/>
        <dbReference type="EC" id="2.7.7.77"/>
    </reaction>
</comment>
<keyword evidence="10" id="KW-0548">Nucleotidyltransferase</keyword>
<comment type="caution">
    <text evidence="10">The sequence shown here is derived from an EMBL/GenBank/DDBJ whole genome shotgun (WGS) entry which is preliminary data.</text>
</comment>
<evidence type="ECO:0000256" key="5">
    <source>
        <dbReference type="ARBA" id="ARBA00022842"/>
    </source>
</evidence>
<evidence type="ECO:0000256" key="7">
    <source>
        <dbReference type="ARBA" id="ARBA00023150"/>
    </source>
</evidence>
<dbReference type="NCBIfam" id="TIGR02665">
    <property type="entry name" value="molyb_mobA"/>
    <property type="match status" value="1"/>
</dbReference>
<gene>
    <name evidence="8 10" type="primary">mobA</name>
    <name evidence="10" type="ORF">EOD73_05895</name>
</gene>
<dbReference type="GO" id="GO:0005737">
    <property type="term" value="C:cytoplasm"/>
    <property type="evidence" value="ECO:0007669"/>
    <property type="project" value="UniProtKB-SubCell"/>
</dbReference>
<dbReference type="Pfam" id="PF12804">
    <property type="entry name" value="NTP_transf_3"/>
    <property type="match status" value="1"/>
</dbReference>
<dbReference type="OrthoDB" id="9788394at2"/>
<evidence type="ECO:0000256" key="8">
    <source>
        <dbReference type="HAMAP-Rule" id="MF_00316"/>
    </source>
</evidence>
<dbReference type="EC" id="2.7.7.77" evidence="8"/>
<keyword evidence="3 8" id="KW-0479">Metal-binding</keyword>
<evidence type="ECO:0000259" key="9">
    <source>
        <dbReference type="Pfam" id="PF12804"/>
    </source>
</evidence>
<feature type="binding site" evidence="8">
    <location>
        <position position="68"/>
    </location>
    <ligand>
        <name>GTP</name>
        <dbReference type="ChEBI" id="CHEBI:37565"/>
    </ligand>
</feature>
<comment type="subunit">
    <text evidence="8">Monomer.</text>
</comment>
<dbReference type="CDD" id="cd02503">
    <property type="entry name" value="MobA"/>
    <property type="match status" value="1"/>
</dbReference>
<comment type="caution">
    <text evidence="8">Lacks conserved residue(s) required for the propagation of feature annotation.</text>
</comment>
<dbReference type="GO" id="GO:0061603">
    <property type="term" value="F:molybdenum cofactor guanylyltransferase activity"/>
    <property type="evidence" value="ECO:0007669"/>
    <property type="project" value="UniProtKB-EC"/>
</dbReference>
<proteinExistence type="inferred from homology"/>
<dbReference type="SUPFAM" id="SSF53448">
    <property type="entry name" value="Nucleotide-diphospho-sugar transferases"/>
    <property type="match status" value="1"/>
</dbReference>
<feature type="binding site" evidence="8">
    <location>
        <position position="102"/>
    </location>
    <ligand>
        <name>GTP</name>
        <dbReference type="ChEBI" id="CHEBI:37565"/>
    </ligand>
</feature>
<comment type="domain">
    <text evidence="8">The N-terminal domain determines nucleotide recognition and specific binding, while the C-terminal domain determines the specific binding to the target protein.</text>
</comment>
<dbReference type="GO" id="GO:0005525">
    <property type="term" value="F:GTP binding"/>
    <property type="evidence" value="ECO:0007669"/>
    <property type="project" value="UniProtKB-UniRule"/>
</dbReference>
<evidence type="ECO:0000313" key="11">
    <source>
        <dbReference type="Proteomes" id="UP000288587"/>
    </source>
</evidence>
<dbReference type="InterPro" id="IPR029044">
    <property type="entry name" value="Nucleotide-diphossugar_trans"/>
</dbReference>
<keyword evidence="6 8" id="KW-0342">GTP-binding</keyword>
<evidence type="ECO:0000256" key="1">
    <source>
        <dbReference type="ARBA" id="ARBA00022490"/>
    </source>
</evidence>
<evidence type="ECO:0000313" key="10">
    <source>
        <dbReference type="EMBL" id="RVT88503.1"/>
    </source>
</evidence>
<sequence length="192" mass="19979">MPGTLGLVLAGGRGSRLGGVDKGLQPWRGTPLVDAVLARLAPQVGAVALSANRHAEVYALRGWPVLADADPQAFDGPLAGMLAALTHAEAHGWDWVQLAACDTPLLPLDLCARLHAAVGAADAAYPMPPRGPEPAHALLHVRTRPRLAAALAGGERRLLGFLRSLPAVAVAWPDAGQAFANLNTPEAWQDLC</sequence>
<evidence type="ECO:0000256" key="6">
    <source>
        <dbReference type="ARBA" id="ARBA00023134"/>
    </source>
</evidence>
<comment type="function">
    <text evidence="8">Transfers a GMP moiety from GTP to Mo-molybdopterin (Mo-MPT) cofactor (Moco or molybdenum cofactor) to form Mo-molybdopterin guanine dinucleotide (Mo-MGD) cofactor.</text>
</comment>
<feature type="binding site" evidence="8">
    <location>
        <begin position="9"/>
        <end position="11"/>
    </location>
    <ligand>
        <name>GTP</name>
        <dbReference type="ChEBI" id="CHEBI:37565"/>
    </ligand>
</feature>
<dbReference type="GO" id="GO:0046872">
    <property type="term" value="F:metal ion binding"/>
    <property type="evidence" value="ECO:0007669"/>
    <property type="project" value="UniProtKB-KW"/>
</dbReference>
<evidence type="ECO:0000256" key="3">
    <source>
        <dbReference type="ARBA" id="ARBA00022723"/>
    </source>
</evidence>
<comment type="cofactor">
    <cofactor evidence="8">
        <name>Mg(2+)</name>
        <dbReference type="ChEBI" id="CHEBI:18420"/>
    </cofactor>
</comment>
<keyword evidence="11" id="KW-1185">Reference proteome</keyword>
<reference evidence="10 11" key="1">
    <citation type="submission" date="2019-01" db="EMBL/GenBank/DDBJ databases">
        <authorList>
            <person name="Chen W.-M."/>
        </authorList>
    </citation>
    <scope>NUCLEOTIDE SEQUENCE [LARGE SCALE GENOMIC DNA]</scope>
    <source>
        <strain evidence="10 11">CCP-18</strain>
    </source>
</reference>
<dbReference type="GO" id="GO:1902758">
    <property type="term" value="P:bis(molybdopterin guanine dinucleotide)molybdenum biosynthetic process"/>
    <property type="evidence" value="ECO:0007669"/>
    <property type="project" value="TreeGrafter"/>
</dbReference>
<dbReference type="HAMAP" id="MF_00316">
    <property type="entry name" value="MobA"/>
    <property type="match status" value="1"/>
</dbReference>
<evidence type="ECO:0000256" key="4">
    <source>
        <dbReference type="ARBA" id="ARBA00022741"/>
    </source>
</evidence>